<evidence type="ECO:0000313" key="2">
    <source>
        <dbReference type="EMBL" id="GAA3626516.1"/>
    </source>
</evidence>
<reference evidence="3" key="1">
    <citation type="journal article" date="2019" name="Int. J. Syst. Evol. Microbiol.">
        <title>The Global Catalogue of Microorganisms (GCM) 10K type strain sequencing project: providing services to taxonomists for standard genome sequencing and annotation.</title>
        <authorList>
            <consortium name="The Broad Institute Genomics Platform"/>
            <consortium name="The Broad Institute Genome Sequencing Center for Infectious Disease"/>
            <person name="Wu L."/>
            <person name="Ma J."/>
        </authorList>
    </citation>
    <scope>NUCLEOTIDE SEQUENCE [LARGE SCALE GENOMIC DNA]</scope>
    <source>
        <strain evidence="3">JCM 16929</strain>
    </source>
</reference>
<organism evidence="2 3">
    <name type="scientific">Microlunatus ginsengisoli</name>
    <dbReference type="NCBI Taxonomy" id="363863"/>
    <lineage>
        <taxon>Bacteria</taxon>
        <taxon>Bacillati</taxon>
        <taxon>Actinomycetota</taxon>
        <taxon>Actinomycetes</taxon>
        <taxon>Propionibacteriales</taxon>
        <taxon>Propionibacteriaceae</taxon>
        <taxon>Microlunatus</taxon>
    </lineage>
</organism>
<dbReference type="Proteomes" id="UP001501490">
    <property type="component" value="Unassembled WGS sequence"/>
</dbReference>
<dbReference type="Pfam" id="PF13401">
    <property type="entry name" value="AAA_22"/>
    <property type="match status" value="1"/>
</dbReference>
<comment type="caution">
    <text evidence="2">The sequence shown here is derived from an EMBL/GenBank/DDBJ whole genome shotgun (WGS) entry which is preliminary data.</text>
</comment>
<proteinExistence type="predicted"/>
<dbReference type="EMBL" id="BAABAB010000022">
    <property type="protein sequence ID" value="GAA3626516.1"/>
    <property type="molecule type" value="Genomic_DNA"/>
</dbReference>
<dbReference type="InterPro" id="IPR027417">
    <property type="entry name" value="P-loop_NTPase"/>
</dbReference>
<feature type="domain" description="ORC1/DEAH AAA+ ATPase" evidence="1">
    <location>
        <begin position="50"/>
        <end position="204"/>
    </location>
</feature>
<keyword evidence="2" id="KW-0067">ATP-binding</keyword>
<sequence length="378" mass="41181">MVSDVENPYAPGAGTEPYRLPGRAEAQVWWRRCLTDIEGLGHTTMRGRAFTGVRGVGKTALLRYFEREAGTRGFGVASVQAGGADSVRAYLTDVISGLQRPEPSFTDKHGQIVELGVRVGPVEVGAARDLPDEPPGPPLEIAFFNLISATASAFAARRRGLVVLVDEAQDCDLPSLVSLCRVQHQLRRPAFQLVLAGLPELEDAIDEAITHSDRLFEYRELGNLDRDATREALLEPAAVHGVGWTDDAVDFVIELSEGYPSFVQEYGFAIWEALGSRREIDLDLARAGAEQARLNVARQYRSVWRSVTPAGRDYLTALAAVGGEARTAAVADALGRRPSELTMTLKMLKDRGAVRVPQRGSVAFSRPGMDAWVRDEQG</sequence>
<protein>
    <submittedName>
        <fullName evidence="2">ATP-binding protein</fullName>
    </submittedName>
</protein>
<evidence type="ECO:0000259" key="1">
    <source>
        <dbReference type="Pfam" id="PF13401"/>
    </source>
</evidence>
<dbReference type="GO" id="GO:0005524">
    <property type="term" value="F:ATP binding"/>
    <property type="evidence" value="ECO:0007669"/>
    <property type="project" value="UniProtKB-KW"/>
</dbReference>
<gene>
    <name evidence="2" type="ORF">GCM10022236_30980</name>
</gene>
<dbReference type="InterPro" id="IPR049945">
    <property type="entry name" value="AAA_22"/>
</dbReference>
<dbReference type="Gene3D" id="3.40.50.300">
    <property type="entry name" value="P-loop containing nucleotide triphosphate hydrolases"/>
    <property type="match status" value="1"/>
</dbReference>
<accession>A0ABP7A7W4</accession>
<evidence type="ECO:0000313" key="3">
    <source>
        <dbReference type="Proteomes" id="UP001501490"/>
    </source>
</evidence>
<name>A0ABP7A7W4_9ACTN</name>
<dbReference type="SUPFAM" id="SSF52540">
    <property type="entry name" value="P-loop containing nucleoside triphosphate hydrolases"/>
    <property type="match status" value="1"/>
</dbReference>
<keyword evidence="3" id="KW-1185">Reference proteome</keyword>
<keyword evidence="2" id="KW-0547">Nucleotide-binding</keyword>